<reference evidence="3 4" key="1">
    <citation type="submission" date="2018-11" db="EMBL/GenBank/DDBJ databases">
        <authorList>
            <person name="Huo Y."/>
        </authorList>
    </citation>
    <scope>NUCLEOTIDE SEQUENCE [LARGE SCALE GENOMIC DNA]</scope>
    <source>
        <strain evidence="3 4">DSM 30132</strain>
    </source>
</reference>
<organism evidence="3 4">
    <name type="scientific">Rhizobium pisi</name>
    <dbReference type="NCBI Taxonomy" id="574561"/>
    <lineage>
        <taxon>Bacteria</taxon>
        <taxon>Pseudomonadati</taxon>
        <taxon>Pseudomonadota</taxon>
        <taxon>Alphaproteobacteria</taxon>
        <taxon>Hyphomicrobiales</taxon>
        <taxon>Rhizobiaceae</taxon>
        <taxon>Rhizobium/Agrobacterium group</taxon>
        <taxon>Rhizobium</taxon>
    </lineage>
</organism>
<reference evidence="2 5" key="2">
    <citation type="submission" date="2020-08" db="EMBL/GenBank/DDBJ databases">
        <title>Genomic Encyclopedia of Type Strains, Phase III (KMG-III): the genomes of soil and plant-associated and newly described type strains.</title>
        <authorList>
            <person name="Whitman W."/>
        </authorList>
    </citation>
    <scope>NUCLEOTIDE SEQUENCE [LARGE SCALE GENOMIC DNA]</scope>
    <source>
        <strain evidence="2 5">CECT 4113</strain>
    </source>
</reference>
<proteinExistence type="predicted"/>
<dbReference type="PROSITE" id="PS50006">
    <property type="entry name" value="FHA_DOMAIN"/>
    <property type="match status" value="1"/>
</dbReference>
<dbReference type="InterPro" id="IPR028943">
    <property type="entry name" value="ZorC_EH_Signature_dom"/>
</dbReference>
<evidence type="ECO:0000313" key="2">
    <source>
        <dbReference type="EMBL" id="MBB3133635.1"/>
    </source>
</evidence>
<dbReference type="InterPro" id="IPR000253">
    <property type="entry name" value="FHA_dom"/>
</dbReference>
<dbReference type="OrthoDB" id="3035290at2"/>
<evidence type="ECO:0000313" key="5">
    <source>
        <dbReference type="Proteomes" id="UP000518315"/>
    </source>
</evidence>
<dbReference type="Proteomes" id="UP000518315">
    <property type="component" value="Unassembled WGS sequence"/>
</dbReference>
<dbReference type="RefSeq" id="WP_125843826.1">
    <property type="nucleotide sequence ID" value="NZ_JACHXH010000004.1"/>
</dbReference>
<gene>
    <name evidence="3" type="ORF">EFD55_06695</name>
    <name evidence="2" type="ORF">FHS26_001348</name>
</gene>
<name>A0A3R9AIU8_9HYPH</name>
<dbReference type="EMBL" id="RJJT01000004">
    <property type="protein sequence ID" value="RSB81643.1"/>
    <property type="molecule type" value="Genomic_DNA"/>
</dbReference>
<dbReference type="AlphaFoldDB" id="A0A3R9AIU8"/>
<evidence type="ECO:0000313" key="3">
    <source>
        <dbReference type="EMBL" id="RSB81643.1"/>
    </source>
</evidence>
<feature type="domain" description="FHA" evidence="1">
    <location>
        <begin position="355"/>
        <end position="397"/>
    </location>
</feature>
<dbReference type="EMBL" id="JACHXH010000004">
    <property type="protein sequence ID" value="MBB3133635.1"/>
    <property type="molecule type" value="Genomic_DNA"/>
</dbReference>
<keyword evidence="5" id="KW-1185">Reference proteome</keyword>
<sequence length="470" mass="52959">MIGLFREACTGMSARASGLTGHDVIPKYTYVHEAARSIGATGAVDGARHDVASINEIAARLLPMLLADDALSTKEYRDAIWCLWEAKTPLADHPAVLRRIVEEVDRSDKRKLFRTLAAVYLIQFRSDRPGLELASSILQRGSLRWGEPFASYQNDYALYDPVLGPKNIAALALRQAMSPSDAMRSLGFGALDAQSGFTEAITRNLLVQLGDGAEPDHMRRLDMVRSYALDSRNELVFKGLDLEIAEALIKPFLGKSPEKAIKDIFLNFIVSIFKDPRTYPGRWERFPQIKALIVSWLTEQSLRQFLDIVGLTVKDPNDAQMWRYRRAFWEAAHRKGIIRGAWVVFAEDGARLARSRFGKNVDFATFVSAGSKQIQRTHAVLLLEVGQGIVADWSHNGKVNIWSDASERGAPKLYQRSYSSDDVTISKDDIETSRYLVKTHSSPKTYSWQRVVAERIYRMTNTRLQPSDYQ</sequence>
<evidence type="ECO:0000259" key="1">
    <source>
        <dbReference type="PROSITE" id="PS50006"/>
    </source>
</evidence>
<evidence type="ECO:0000313" key="4">
    <source>
        <dbReference type="Proteomes" id="UP000277279"/>
    </source>
</evidence>
<dbReference type="Pfam" id="PF15611">
    <property type="entry name" value="EH_Signature"/>
    <property type="match status" value="1"/>
</dbReference>
<dbReference type="Proteomes" id="UP000277279">
    <property type="component" value="Unassembled WGS sequence"/>
</dbReference>
<accession>A0A3R9AIU8</accession>
<protein>
    <recommendedName>
        <fullName evidence="1">FHA domain-containing protein</fullName>
    </recommendedName>
</protein>
<comment type="caution">
    <text evidence="3">The sequence shown here is derived from an EMBL/GenBank/DDBJ whole genome shotgun (WGS) entry which is preliminary data.</text>
</comment>